<dbReference type="Pfam" id="PF00038">
    <property type="entry name" value="Filament"/>
    <property type="match status" value="1"/>
</dbReference>
<evidence type="ECO:0000256" key="2">
    <source>
        <dbReference type="ARBA" id="ARBA00023054"/>
    </source>
</evidence>
<evidence type="ECO:0000259" key="5">
    <source>
        <dbReference type="PROSITE" id="PS51842"/>
    </source>
</evidence>
<protein>
    <submittedName>
        <fullName evidence="6">Keratin, type II cytoskeletal 1</fullName>
    </submittedName>
</protein>
<reference evidence="6 7" key="1">
    <citation type="submission" date="2017-05" db="EMBL/GenBank/DDBJ databases">
        <title>Genome of assembly of the Bengalese finch, Lonchura striata domestica.</title>
        <authorList>
            <person name="Colquitt B.M."/>
            <person name="Brainard M.S."/>
        </authorList>
    </citation>
    <scope>NUCLEOTIDE SEQUENCE [LARGE SCALE GENOMIC DNA]</scope>
    <source>
        <strain evidence="6">White83orange57</strain>
    </source>
</reference>
<dbReference type="GO" id="GO:0045095">
    <property type="term" value="C:keratin filament"/>
    <property type="evidence" value="ECO:0007669"/>
    <property type="project" value="TreeGrafter"/>
</dbReference>
<dbReference type="AlphaFoldDB" id="A0A218UDH3"/>
<dbReference type="Proteomes" id="UP000197619">
    <property type="component" value="Unassembled WGS sequence"/>
</dbReference>
<dbReference type="FunFam" id="1.20.5.1160:FF:000001">
    <property type="entry name" value="Keratin type II"/>
    <property type="match status" value="1"/>
</dbReference>
<feature type="coiled-coil region" evidence="3">
    <location>
        <begin position="259"/>
        <end position="345"/>
    </location>
</feature>
<dbReference type="SMART" id="SM01391">
    <property type="entry name" value="Filament"/>
    <property type="match status" value="1"/>
</dbReference>
<organism evidence="6 7">
    <name type="scientific">Lonchura striata</name>
    <name type="common">white-rumped munia</name>
    <dbReference type="NCBI Taxonomy" id="40157"/>
    <lineage>
        <taxon>Eukaryota</taxon>
        <taxon>Metazoa</taxon>
        <taxon>Chordata</taxon>
        <taxon>Craniata</taxon>
        <taxon>Vertebrata</taxon>
        <taxon>Euteleostomi</taxon>
        <taxon>Archelosauria</taxon>
        <taxon>Archosauria</taxon>
        <taxon>Dinosauria</taxon>
        <taxon>Saurischia</taxon>
        <taxon>Theropoda</taxon>
        <taxon>Coelurosauria</taxon>
        <taxon>Aves</taxon>
        <taxon>Neognathae</taxon>
        <taxon>Neoaves</taxon>
        <taxon>Telluraves</taxon>
        <taxon>Australaves</taxon>
        <taxon>Passeriformes</taxon>
        <taxon>Passeroidea</taxon>
        <taxon>Estrildidae</taxon>
        <taxon>Estrildinae</taxon>
        <taxon>Lonchura</taxon>
    </lineage>
</organism>
<name>A0A218UDH3_9PASE</name>
<sequence length="596" mass="67011">MRRYFSGYGDGSFSSSSAHCGTLGGGDGRFGGFGHGYGSRSLHNLGGFRNVYTGGGYRGEGVRYGRGLGFGGWRQPERGFGGRGYFVGGFQSGKTGLGSTYRESSGREILRGGLGTGEQGAGQGLGLGQAGVLRGIEEVHVNTNLLRPIQLQVDPEFQRARSDEKEQIKALNNKFASFIEKVSPGLCAVFSVLEGGGIRLLPLPLSSSPGAPLGTIRDSRVSFPFSSPGENPQLSQPVSVAERPTGYLQSLCICFTFQVQCLERQNQALLAKWELLQQQSSGPEESRNINSFFQSYITNLQRQLETLQSQKEQLDPEAYNMLQLVEDYKNRFEDEINKRTSKEEEFVELKKELDSAYMGKMEFEVRVDILRQELEFLRCLYEAELSQLQTVVGSVDVILSMDNQRDLNMDGIIEEVRREYEGMANRSTAEVDAMYRGRYQDLQNMWVSQREQLRNSHQEIQELARQIQRLQPEIEITRKRNSSLQDSIKDAEQRGSSAVKDGQEKLEELENALQQAKDDLSQLVHDYQELLNLKLGLDIEIAMYRSLLEEEENRWGQNPSWVKHPDNAACPWNCHWDLWDALGLGGVTFLQIMDKA</sequence>
<dbReference type="PANTHER" id="PTHR45616:SF39">
    <property type="entry name" value="KERATIN, TYPE II CYTOSKELETAL 6A-RELATED"/>
    <property type="match status" value="1"/>
</dbReference>
<dbReference type="Pfam" id="PF16208">
    <property type="entry name" value="Keratin_2_head"/>
    <property type="match status" value="1"/>
</dbReference>
<dbReference type="GO" id="GO:0031424">
    <property type="term" value="P:keratinization"/>
    <property type="evidence" value="ECO:0007669"/>
    <property type="project" value="TreeGrafter"/>
</dbReference>
<dbReference type="STRING" id="299123.ENSLSDP00000026137"/>
<comment type="caution">
    <text evidence="6">The sequence shown here is derived from an EMBL/GenBank/DDBJ whole genome shotgun (WGS) entry which is preliminary data.</text>
</comment>
<dbReference type="GO" id="GO:0030280">
    <property type="term" value="F:structural constituent of skin epidermis"/>
    <property type="evidence" value="ECO:0007669"/>
    <property type="project" value="TreeGrafter"/>
</dbReference>
<dbReference type="Gene3D" id="1.20.5.1160">
    <property type="entry name" value="Vasodilator-stimulated phosphoprotein"/>
    <property type="match status" value="1"/>
</dbReference>
<dbReference type="GO" id="GO:0045109">
    <property type="term" value="P:intermediate filament organization"/>
    <property type="evidence" value="ECO:0007669"/>
    <property type="project" value="TreeGrafter"/>
</dbReference>
<keyword evidence="7" id="KW-1185">Reference proteome</keyword>
<dbReference type="Gene3D" id="1.20.5.500">
    <property type="entry name" value="Single helix bin"/>
    <property type="match status" value="1"/>
</dbReference>
<evidence type="ECO:0000256" key="3">
    <source>
        <dbReference type="SAM" id="Coils"/>
    </source>
</evidence>
<feature type="region of interest" description="Disordered" evidence="4">
    <location>
        <begin position="481"/>
        <end position="502"/>
    </location>
</feature>
<accession>A0A218UDH3</accession>
<dbReference type="Gene3D" id="1.20.5.170">
    <property type="match status" value="1"/>
</dbReference>
<dbReference type="SUPFAM" id="SSF64593">
    <property type="entry name" value="Intermediate filament protein, coiled coil region"/>
    <property type="match status" value="1"/>
</dbReference>
<gene>
    <name evidence="6" type="primary">KRT1</name>
    <name evidence="6" type="ORF">RLOC_00003277</name>
</gene>
<feature type="domain" description="IF rod" evidence="5">
    <location>
        <begin position="262"/>
        <end position="555"/>
    </location>
</feature>
<evidence type="ECO:0000256" key="1">
    <source>
        <dbReference type="ARBA" id="ARBA00022754"/>
    </source>
</evidence>
<evidence type="ECO:0000256" key="4">
    <source>
        <dbReference type="SAM" id="MobiDB-lite"/>
    </source>
</evidence>
<dbReference type="InterPro" id="IPR032444">
    <property type="entry name" value="Keratin_2_head"/>
</dbReference>
<dbReference type="EMBL" id="MUZQ01000426">
    <property type="protein sequence ID" value="OWK51530.1"/>
    <property type="molecule type" value="Genomic_DNA"/>
</dbReference>
<dbReference type="PROSITE" id="PS51842">
    <property type="entry name" value="IF_ROD_2"/>
    <property type="match status" value="1"/>
</dbReference>
<keyword evidence="2 3" id="KW-0175">Coiled coil</keyword>
<evidence type="ECO:0000313" key="7">
    <source>
        <dbReference type="Proteomes" id="UP000197619"/>
    </source>
</evidence>
<proteinExistence type="predicted"/>
<dbReference type="PANTHER" id="PTHR45616">
    <property type="entry name" value="GATA-TYPE DOMAIN-CONTAINING PROTEIN"/>
    <property type="match status" value="1"/>
</dbReference>
<keyword evidence="1" id="KW-0403">Intermediate filament</keyword>
<evidence type="ECO:0000313" key="6">
    <source>
        <dbReference type="EMBL" id="OWK51530.1"/>
    </source>
</evidence>
<dbReference type="GO" id="GO:0005615">
    <property type="term" value="C:extracellular space"/>
    <property type="evidence" value="ECO:0007669"/>
    <property type="project" value="TreeGrafter"/>
</dbReference>
<dbReference type="InterPro" id="IPR039008">
    <property type="entry name" value="IF_rod_dom"/>
</dbReference>